<dbReference type="PIRSF" id="PIRSF004950">
    <property type="entry name" value="Mmb_sulf_HI0842"/>
    <property type="match status" value="1"/>
</dbReference>
<name>A0ABQ6HE78_9GAMM</name>
<organism evidence="3 4">
    <name type="scientific">Thalassotalea loyana</name>
    <dbReference type="NCBI Taxonomy" id="280483"/>
    <lineage>
        <taxon>Bacteria</taxon>
        <taxon>Pseudomonadati</taxon>
        <taxon>Pseudomonadota</taxon>
        <taxon>Gammaproteobacteria</taxon>
        <taxon>Alteromonadales</taxon>
        <taxon>Colwelliaceae</taxon>
        <taxon>Thalassotalea</taxon>
    </lineage>
</organism>
<evidence type="ECO:0000313" key="4">
    <source>
        <dbReference type="Proteomes" id="UP001157134"/>
    </source>
</evidence>
<feature type="transmembrane region" description="Helical" evidence="1">
    <location>
        <begin position="173"/>
        <end position="195"/>
    </location>
</feature>
<dbReference type="InterPro" id="IPR012159">
    <property type="entry name" value="YejM-like"/>
</dbReference>
<reference evidence="3 4" key="1">
    <citation type="submission" date="2023-03" db="EMBL/GenBank/DDBJ databases">
        <title>Thalassotalea loyana LMG 22536T draft genome sequence.</title>
        <authorList>
            <person name="Sawabe T."/>
        </authorList>
    </citation>
    <scope>NUCLEOTIDE SEQUENCE [LARGE SCALE GENOMIC DNA]</scope>
    <source>
        <strain evidence="3 4">LMG 22536</strain>
    </source>
</reference>
<feature type="transmembrane region" description="Helical" evidence="1">
    <location>
        <begin position="61"/>
        <end position="81"/>
    </location>
</feature>
<dbReference type="InterPro" id="IPR024588">
    <property type="entry name" value="YejM_N"/>
</dbReference>
<feature type="transmembrane region" description="Helical" evidence="1">
    <location>
        <begin position="93"/>
        <end position="110"/>
    </location>
</feature>
<evidence type="ECO:0000313" key="3">
    <source>
        <dbReference type="EMBL" id="GLX86427.1"/>
    </source>
</evidence>
<dbReference type="Proteomes" id="UP001157134">
    <property type="component" value="Unassembled WGS sequence"/>
</dbReference>
<comment type="caution">
    <text evidence="3">The sequence shown here is derived from an EMBL/GenBank/DDBJ whole genome shotgun (WGS) entry which is preliminary data.</text>
</comment>
<keyword evidence="1" id="KW-0812">Transmembrane</keyword>
<proteinExistence type="predicted"/>
<feature type="transmembrane region" description="Helical" evidence="1">
    <location>
        <begin position="138"/>
        <end position="161"/>
    </location>
</feature>
<dbReference type="Pfam" id="PF11893">
    <property type="entry name" value="DUF3413"/>
    <property type="match status" value="1"/>
</dbReference>
<feature type="domain" description="Inner membrane protein YejM N-terminal" evidence="2">
    <location>
        <begin position="7"/>
        <end position="251"/>
    </location>
</feature>
<evidence type="ECO:0000259" key="2">
    <source>
        <dbReference type="Pfam" id="PF11893"/>
    </source>
</evidence>
<keyword evidence="1" id="KW-0472">Membrane</keyword>
<keyword evidence="1" id="KW-1133">Transmembrane helix</keyword>
<feature type="transmembrane region" description="Helical" evidence="1">
    <location>
        <begin position="21"/>
        <end position="41"/>
    </location>
</feature>
<keyword evidence="4" id="KW-1185">Reference proteome</keyword>
<gene>
    <name evidence="3" type="ORF">tloyanaT_26800</name>
</gene>
<dbReference type="RefSeq" id="WP_284299451.1">
    <property type="nucleotide sequence ID" value="NZ_BSSV01000006.1"/>
</dbReference>
<keyword evidence="3" id="KW-0378">Hydrolase</keyword>
<sequence length="562" mass="64379">MATIVSKDYSKKLLKLISWSHWFTFFNIAIAIMCSVIYIVSEPLPESLLGQVYLFANWFSHMAFITFLAFVLIVFPITLLLPYTRFIRASASIVFTIYIMLLVLDGYIYSQLGYHINSSSSDQILAVINSQIQANSRAFWFTAVVLCLLALSVQLVISNYAWKHLEQLQKTKFAKYFVHSFVGLFFFSHITHIWADANLEYDILRQDNVLPLSYPLTAKTLLTKYGMFDKNAYLERRTDPLKLSNEIKQYPNFSGVCEAPATTDRVFILLTKNALTQKNINQFSQRTHQQTTKLLRHTDSAKTEDAWFNLFYSLPTIYQQNVLEQNVKPILLQVIGSNGLKTSLTYVGDGNNELPSWLVQSADSVESISDIAPFISANHFKQVEKGLHVIYFDQEDNYQYQVFVDALLLAQKQNRQNDIVYVSRIGNDSLSDSLSMKPALLITPNIKRADVSQRTNHMDIVPTLMNEWLMCDLEESKYSVGHSLPSIKTNRVLANTNEQGIMVFDKDRSVFVDQNSNFQTFSQRLGQPIMDDKDFPLLIDGIHYINQFSVSKSKQFGQSNNE</sequence>
<protein>
    <submittedName>
        <fullName evidence="3">Hydrolase</fullName>
    </submittedName>
</protein>
<dbReference type="EMBL" id="BSSV01000006">
    <property type="protein sequence ID" value="GLX86427.1"/>
    <property type="molecule type" value="Genomic_DNA"/>
</dbReference>
<dbReference type="GO" id="GO:0016787">
    <property type="term" value="F:hydrolase activity"/>
    <property type="evidence" value="ECO:0007669"/>
    <property type="project" value="UniProtKB-KW"/>
</dbReference>
<evidence type="ECO:0000256" key="1">
    <source>
        <dbReference type="SAM" id="Phobius"/>
    </source>
</evidence>
<accession>A0ABQ6HE78</accession>